<accession>A0A7J0G0A6</accession>
<organism evidence="1 2">
    <name type="scientific">Actinidia rufa</name>
    <dbReference type="NCBI Taxonomy" id="165716"/>
    <lineage>
        <taxon>Eukaryota</taxon>
        <taxon>Viridiplantae</taxon>
        <taxon>Streptophyta</taxon>
        <taxon>Embryophyta</taxon>
        <taxon>Tracheophyta</taxon>
        <taxon>Spermatophyta</taxon>
        <taxon>Magnoliopsida</taxon>
        <taxon>eudicotyledons</taxon>
        <taxon>Gunneridae</taxon>
        <taxon>Pentapetalae</taxon>
        <taxon>asterids</taxon>
        <taxon>Ericales</taxon>
        <taxon>Actinidiaceae</taxon>
        <taxon>Actinidia</taxon>
    </lineage>
</organism>
<name>A0A7J0G0A6_9ERIC</name>
<sequence>MDHGRTGMAMTERIGGNGRDMDGVVLACGNGDRGGEWGGHNKGGGKGRSSVVVEDLRLVWG</sequence>
<dbReference type="EMBL" id="BJWL01000016">
    <property type="protein sequence ID" value="GFZ04366.1"/>
    <property type="molecule type" value="Genomic_DNA"/>
</dbReference>
<dbReference type="Proteomes" id="UP000585474">
    <property type="component" value="Unassembled WGS sequence"/>
</dbReference>
<comment type="caution">
    <text evidence="1">The sequence shown here is derived from an EMBL/GenBank/DDBJ whole genome shotgun (WGS) entry which is preliminary data.</text>
</comment>
<gene>
    <name evidence="1" type="ORF">Acr_16g0009900</name>
</gene>
<protein>
    <submittedName>
        <fullName evidence="1">Uncharacterized protein</fullName>
    </submittedName>
</protein>
<evidence type="ECO:0000313" key="2">
    <source>
        <dbReference type="Proteomes" id="UP000585474"/>
    </source>
</evidence>
<reference evidence="1 2" key="1">
    <citation type="submission" date="2019-07" db="EMBL/GenBank/DDBJ databases">
        <title>De Novo Assembly of kiwifruit Actinidia rufa.</title>
        <authorList>
            <person name="Sugita-Konishi S."/>
            <person name="Sato K."/>
            <person name="Mori E."/>
            <person name="Abe Y."/>
            <person name="Kisaki G."/>
            <person name="Hamano K."/>
            <person name="Suezawa K."/>
            <person name="Otani M."/>
            <person name="Fukuda T."/>
            <person name="Manabe T."/>
            <person name="Gomi K."/>
            <person name="Tabuchi M."/>
            <person name="Akimitsu K."/>
            <person name="Kataoka I."/>
        </authorList>
    </citation>
    <scope>NUCLEOTIDE SEQUENCE [LARGE SCALE GENOMIC DNA]</scope>
    <source>
        <strain evidence="2">cv. Fuchu</strain>
    </source>
</reference>
<evidence type="ECO:0000313" key="1">
    <source>
        <dbReference type="EMBL" id="GFZ04366.1"/>
    </source>
</evidence>
<proteinExistence type="predicted"/>
<keyword evidence="2" id="KW-1185">Reference proteome</keyword>
<dbReference type="AlphaFoldDB" id="A0A7J0G0A6"/>